<accession>A0A6M3KHM2</accession>
<dbReference type="Gene3D" id="1.10.3230.20">
    <property type="entry name" value="P22 tail accessory factor (Gp4)"/>
    <property type="match status" value="2"/>
</dbReference>
<reference evidence="1" key="1">
    <citation type="submission" date="2020-03" db="EMBL/GenBank/DDBJ databases">
        <title>The deep terrestrial virosphere.</title>
        <authorList>
            <person name="Holmfeldt K."/>
            <person name="Nilsson E."/>
            <person name="Simone D."/>
            <person name="Lopez-Fernandez M."/>
            <person name="Wu X."/>
            <person name="de Brujin I."/>
            <person name="Lundin D."/>
            <person name="Andersson A."/>
            <person name="Bertilsson S."/>
            <person name="Dopson M."/>
        </authorList>
    </citation>
    <scope>NUCLEOTIDE SEQUENCE</scope>
    <source>
        <strain evidence="1">MM415A00551</strain>
    </source>
</reference>
<name>A0A6M3KHM2_9ZZZZ</name>
<sequence length="229" mass="25331">MSETAQTLIKAALRSIGVLAAGEVPTTDEYADSLESLKMMLRHWQARNTRIYYTKQDTLSLSGASSYTIGSGGDCNTVRPASIRGAYVRDSNSFDHPVKLIDEDKYRSLRLKNLSGPAEYLWYSPEYPLGKIYLFPTGGTTLYIDSLKPLTEPGAITSDVAFPPEYDEAVKYGLAVRLAPEYGKPVSPEMAMLAKAAINDVEIRNFSEQINAARPEIIRMSGRYNIDEG</sequence>
<dbReference type="AlphaFoldDB" id="A0A6M3KHM2"/>
<protein>
    <submittedName>
        <fullName evidence="1">Uncharacterized protein</fullName>
    </submittedName>
</protein>
<dbReference type="InterPro" id="IPR038258">
    <property type="entry name" value="Gp4_sf"/>
</dbReference>
<organism evidence="1">
    <name type="scientific">viral metagenome</name>
    <dbReference type="NCBI Taxonomy" id="1070528"/>
    <lineage>
        <taxon>unclassified sequences</taxon>
        <taxon>metagenomes</taxon>
        <taxon>organismal metagenomes</taxon>
    </lineage>
</organism>
<proteinExistence type="predicted"/>
<gene>
    <name evidence="1" type="ORF">MM415A00551_0013</name>
</gene>
<evidence type="ECO:0000313" key="1">
    <source>
        <dbReference type="EMBL" id="QJA81352.1"/>
    </source>
</evidence>
<dbReference type="EMBL" id="MT142456">
    <property type="protein sequence ID" value="QJA81352.1"/>
    <property type="molecule type" value="Genomic_DNA"/>
</dbReference>